<proteinExistence type="predicted"/>
<dbReference type="SUPFAM" id="SSF56672">
    <property type="entry name" value="DNA/RNA polymerases"/>
    <property type="match status" value="1"/>
</dbReference>
<dbReference type="Proteomes" id="UP000075714">
    <property type="component" value="Unassembled WGS sequence"/>
</dbReference>
<dbReference type="InterPro" id="IPR043502">
    <property type="entry name" value="DNA/RNA_pol_sf"/>
</dbReference>
<dbReference type="EMBL" id="LSYV01000014">
    <property type="protein sequence ID" value="KXZ51200.1"/>
    <property type="molecule type" value="Genomic_DNA"/>
</dbReference>
<dbReference type="AlphaFoldDB" id="A0A150GPE8"/>
<organism evidence="2 3">
    <name type="scientific">Gonium pectorale</name>
    <name type="common">Green alga</name>
    <dbReference type="NCBI Taxonomy" id="33097"/>
    <lineage>
        <taxon>Eukaryota</taxon>
        <taxon>Viridiplantae</taxon>
        <taxon>Chlorophyta</taxon>
        <taxon>core chlorophytes</taxon>
        <taxon>Chlorophyceae</taxon>
        <taxon>CS clade</taxon>
        <taxon>Chlamydomonadales</taxon>
        <taxon>Volvocaceae</taxon>
        <taxon>Gonium</taxon>
    </lineage>
</organism>
<accession>A0A150GPE8</accession>
<comment type="caution">
    <text evidence="2">The sequence shown here is derived from an EMBL/GenBank/DDBJ whole genome shotgun (WGS) entry which is preliminary data.</text>
</comment>
<dbReference type="InterPro" id="IPR043128">
    <property type="entry name" value="Rev_trsase/Diguanyl_cyclase"/>
</dbReference>
<dbReference type="Gene3D" id="3.30.70.270">
    <property type="match status" value="1"/>
</dbReference>
<gene>
    <name evidence="2" type="ORF">GPECTOR_13g687</name>
</gene>
<dbReference type="OrthoDB" id="549620at2759"/>
<evidence type="ECO:0000313" key="2">
    <source>
        <dbReference type="EMBL" id="KXZ51200.1"/>
    </source>
</evidence>
<evidence type="ECO:0000313" key="3">
    <source>
        <dbReference type="Proteomes" id="UP000075714"/>
    </source>
</evidence>
<reference evidence="3" key="1">
    <citation type="journal article" date="2016" name="Nat. Commun.">
        <title>The Gonium pectorale genome demonstrates co-option of cell cycle regulation during the evolution of multicellularity.</title>
        <authorList>
            <person name="Hanschen E.R."/>
            <person name="Marriage T.N."/>
            <person name="Ferris P.J."/>
            <person name="Hamaji T."/>
            <person name="Toyoda A."/>
            <person name="Fujiyama A."/>
            <person name="Neme R."/>
            <person name="Noguchi H."/>
            <person name="Minakuchi Y."/>
            <person name="Suzuki M."/>
            <person name="Kawai-Toyooka H."/>
            <person name="Smith D.R."/>
            <person name="Sparks H."/>
            <person name="Anderson J."/>
            <person name="Bakaric R."/>
            <person name="Luria V."/>
            <person name="Karger A."/>
            <person name="Kirschner M.W."/>
            <person name="Durand P.M."/>
            <person name="Michod R.E."/>
            <person name="Nozaki H."/>
            <person name="Olson B.J."/>
        </authorList>
    </citation>
    <scope>NUCLEOTIDE SEQUENCE [LARGE SCALE GENOMIC DNA]</scope>
    <source>
        <strain evidence="3">NIES-2863</strain>
    </source>
</reference>
<sequence>MVSAKGLSPTRAKVEALLALGPQSSPAGAQRLLGMFSYDRKLVPRFADITAPLNALTSSNREPCASAFDGSGARMDEEGDPARLPPALVQYPGVRWPVYAYSRDRPGQPAPAELKCMAAAAAYLELELDEEIELESAARRRDAGNWPQLGARSRW</sequence>
<evidence type="ECO:0000256" key="1">
    <source>
        <dbReference type="SAM" id="MobiDB-lite"/>
    </source>
</evidence>
<keyword evidence="3" id="KW-1185">Reference proteome</keyword>
<feature type="region of interest" description="Disordered" evidence="1">
    <location>
        <begin position="67"/>
        <end position="86"/>
    </location>
</feature>
<protein>
    <submittedName>
        <fullName evidence="2">Uncharacterized protein</fullName>
    </submittedName>
</protein>
<name>A0A150GPE8_GONPE</name>